<feature type="non-terminal residue" evidence="1">
    <location>
        <position position="1"/>
    </location>
</feature>
<name>A0A0F8ZXU1_9ZZZZ</name>
<proteinExistence type="predicted"/>
<accession>A0A0F8ZXU1</accession>
<reference evidence="1" key="1">
    <citation type="journal article" date="2015" name="Nature">
        <title>Complex archaea that bridge the gap between prokaryotes and eukaryotes.</title>
        <authorList>
            <person name="Spang A."/>
            <person name="Saw J.H."/>
            <person name="Jorgensen S.L."/>
            <person name="Zaremba-Niedzwiedzka K."/>
            <person name="Martijn J."/>
            <person name="Lind A.E."/>
            <person name="van Eijk R."/>
            <person name="Schleper C."/>
            <person name="Guy L."/>
            <person name="Ettema T.J."/>
        </authorList>
    </citation>
    <scope>NUCLEOTIDE SEQUENCE</scope>
</reference>
<dbReference type="NCBIfam" id="NF041539">
    <property type="entry name" value="choice_anch_R"/>
    <property type="match status" value="1"/>
</dbReference>
<evidence type="ECO:0000313" key="1">
    <source>
        <dbReference type="EMBL" id="KKK64756.1"/>
    </source>
</evidence>
<comment type="caution">
    <text evidence="1">The sequence shown here is derived from an EMBL/GenBank/DDBJ whole genome shotgun (WGS) entry which is preliminary data.</text>
</comment>
<dbReference type="EMBL" id="LAZR01060878">
    <property type="protein sequence ID" value="KKK64756.1"/>
    <property type="molecule type" value="Genomic_DNA"/>
</dbReference>
<sequence length="326" mass="36110">VALTGENSPEAFEQYPWNEEKYPLVVLFAEGTTDDHWAIDSRIGHYWDTLKIGSRPRDTIALSTTSMVAFGVKTEDYDMPLRSVDLALQYVGPYENDIIVRLWNSGSSGPGTILASGSISGKEFSIMEWASTSLFPIVTLVKDTNYFVSVHTSGSSGNSYNLMLDNDPDATVTPFIRLSTGTSGSWSSVSDETVFARVNGPVYYRVGGGLESTIRVFVESKDLATTQKIADLLFVYFHLAKHSNPQRKEKMGTSANETGMNYDFVSDLTDEGIYIIDVDKGPESVRVRGNDRLFSVDLSLSVYSNWVEDFILPVLEDINTDDITGY</sequence>
<organism evidence="1">
    <name type="scientific">marine sediment metagenome</name>
    <dbReference type="NCBI Taxonomy" id="412755"/>
    <lineage>
        <taxon>unclassified sequences</taxon>
        <taxon>metagenomes</taxon>
        <taxon>ecological metagenomes</taxon>
    </lineage>
</organism>
<gene>
    <name evidence="1" type="ORF">LCGC14_2980980</name>
</gene>
<protein>
    <submittedName>
        <fullName evidence="1">Uncharacterized protein</fullName>
    </submittedName>
</protein>
<dbReference type="AlphaFoldDB" id="A0A0F8ZXU1"/>